<gene>
    <name evidence="5" type="ORF">GCM10011588_18000</name>
</gene>
<dbReference type="CDD" id="cd05233">
    <property type="entry name" value="SDR_c"/>
    <property type="match status" value="1"/>
</dbReference>
<dbReference type="EMBL" id="BMMH01000003">
    <property type="protein sequence ID" value="GGL03756.1"/>
    <property type="molecule type" value="Genomic_DNA"/>
</dbReference>
<dbReference type="SMART" id="SM00822">
    <property type="entry name" value="PKS_KR"/>
    <property type="match status" value="1"/>
</dbReference>
<organism evidence="5 6">
    <name type="scientific">Nocardia jinanensis</name>
    <dbReference type="NCBI Taxonomy" id="382504"/>
    <lineage>
        <taxon>Bacteria</taxon>
        <taxon>Bacillati</taxon>
        <taxon>Actinomycetota</taxon>
        <taxon>Actinomycetes</taxon>
        <taxon>Mycobacteriales</taxon>
        <taxon>Nocardiaceae</taxon>
        <taxon>Nocardia</taxon>
    </lineage>
</organism>
<comment type="caution">
    <text evidence="5">The sequence shown here is derived from an EMBL/GenBank/DDBJ whole genome shotgun (WGS) entry which is preliminary data.</text>
</comment>
<dbReference type="InterPro" id="IPR002347">
    <property type="entry name" value="SDR_fam"/>
</dbReference>
<dbReference type="Gene3D" id="3.40.50.720">
    <property type="entry name" value="NAD(P)-binding Rossmann-like Domain"/>
    <property type="match status" value="1"/>
</dbReference>
<dbReference type="InterPro" id="IPR057326">
    <property type="entry name" value="KR_dom"/>
</dbReference>
<dbReference type="PROSITE" id="PS00061">
    <property type="entry name" value="ADH_SHORT"/>
    <property type="match status" value="1"/>
</dbReference>
<dbReference type="PRINTS" id="PR00080">
    <property type="entry name" value="SDRFAMILY"/>
</dbReference>
<name>A0A917RDX6_9NOCA</name>
<dbReference type="InterPro" id="IPR036291">
    <property type="entry name" value="NAD(P)-bd_dom_sf"/>
</dbReference>
<evidence type="ECO:0000256" key="3">
    <source>
        <dbReference type="SAM" id="MobiDB-lite"/>
    </source>
</evidence>
<dbReference type="Pfam" id="PF13561">
    <property type="entry name" value="adh_short_C2"/>
    <property type="match status" value="1"/>
</dbReference>
<reference evidence="5" key="2">
    <citation type="submission" date="2020-09" db="EMBL/GenBank/DDBJ databases">
        <authorList>
            <person name="Sun Q."/>
            <person name="Zhou Y."/>
        </authorList>
    </citation>
    <scope>NUCLEOTIDE SEQUENCE</scope>
    <source>
        <strain evidence="5">CGMCC 4.3508</strain>
    </source>
</reference>
<feature type="compositionally biased region" description="Polar residues" evidence="3">
    <location>
        <begin position="1"/>
        <end position="13"/>
    </location>
</feature>
<sequence>MATDSPSTASASIVTRPGPPGDLTGMTALVTGGGSGIGAAVAAELAGHGMEVVITGRRRAALAQTSERHPGIRIHIGDVAVQADAEAMVTAAAGENNRLDLVVNNAGFGIPAPLGEIDPGDALRMWSTNVLGPTLVTQAALPYLRVRGGAVVNISSTFGSRPAPGISHYGAGKAAVEQLTRSWALELAPHGIRVNAVAPGPTQSEALDRMGLSGTEIEQLKAQETAGIPLGTRGRPEDIAPWVAALARPDSWVTGQVIGIDGGYSVA</sequence>
<dbReference type="Proteomes" id="UP000638263">
    <property type="component" value="Unassembled WGS sequence"/>
</dbReference>
<reference evidence="5" key="1">
    <citation type="journal article" date="2014" name="Int. J. Syst. Evol. Microbiol.">
        <title>Complete genome sequence of Corynebacterium casei LMG S-19264T (=DSM 44701T), isolated from a smear-ripened cheese.</title>
        <authorList>
            <consortium name="US DOE Joint Genome Institute (JGI-PGF)"/>
            <person name="Walter F."/>
            <person name="Albersmeier A."/>
            <person name="Kalinowski J."/>
            <person name="Ruckert C."/>
        </authorList>
    </citation>
    <scope>NUCLEOTIDE SEQUENCE</scope>
    <source>
        <strain evidence="5">CGMCC 4.3508</strain>
    </source>
</reference>
<evidence type="ECO:0000256" key="1">
    <source>
        <dbReference type="ARBA" id="ARBA00006484"/>
    </source>
</evidence>
<dbReference type="PANTHER" id="PTHR43477">
    <property type="entry name" value="DIHYDROANTICAPSIN 7-DEHYDROGENASE"/>
    <property type="match status" value="1"/>
</dbReference>
<feature type="region of interest" description="Disordered" evidence="3">
    <location>
        <begin position="1"/>
        <end position="24"/>
    </location>
</feature>
<evidence type="ECO:0000313" key="6">
    <source>
        <dbReference type="Proteomes" id="UP000638263"/>
    </source>
</evidence>
<accession>A0A917RDX6</accession>
<dbReference type="GO" id="GO:0016491">
    <property type="term" value="F:oxidoreductase activity"/>
    <property type="evidence" value="ECO:0007669"/>
    <property type="project" value="UniProtKB-KW"/>
</dbReference>
<keyword evidence="6" id="KW-1185">Reference proteome</keyword>
<proteinExistence type="inferred from homology"/>
<dbReference type="PANTHER" id="PTHR43477:SF1">
    <property type="entry name" value="DIHYDROANTICAPSIN 7-DEHYDROGENASE"/>
    <property type="match status" value="1"/>
</dbReference>
<dbReference type="FunFam" id="3.40.50.720:FF:000084">
    <property type="entry name" value="Short-chain dehydrogenase reductase"/>
    <property type="match status" value="1"/>
</dbReference>
<evidence type="ECO:0000256" key="2">
    <source>
        <dbReference type="ARBA" id="ARBA00023002"/>
    </source>
</evidence>
<dbReference type="PRINTS" id="PR00081">
    <property type="entry name" value="GDHRDH"/>
</dbReference>
<dbReference type="InterPro" id="IPR020904">
    <property type="entry name" value="Sc_DH/Rdtase_CS"/>
</dbReference>
<feature type="domain" description="Ketoreductase" evidence="4">
    <location>
        <begin position="26"/>
        <end position="200"/>
    </location>
</feature>
<keyword evidence="2" id="KW-0560">Oxidoreductase</keyword>
<dbReference type="SUPFAM" id="SSF51735">
    <property type="entry name" value="NAD(P)-binding Rossmann-fold domains"/>
    <property type="match status" value="1"/>
</dbReference>
<dbReference type="AlphaFoldDB" id="A0A917RDX6"/>
<evidence type="ECO:0000259" key="4">
    <source>
        <dbReference type="SMART" id="SM00822"/>
    </source>
</evidence>
<protein>
    <submittedName>
        <fullName evidence="5">Ketoreductase</fullName>
    </submittedName>
</protein>
<dbReference type="InterPro" id="IPR051122">
    <property type="entry name" value="SDR_DHRS6-like"/>
</dbReference>
<comment type="similarity">
    <text evidence="1">Belongs to the short-chain dehydrogenases/reductases (SDR) family.</text>
</comment>
<evidence type="ECO:0000313" key="5">
    <source>
        <dbReference type="EMBL" id="GGL03756.1"/>
    </source>
</evidence>
<dbReference type="RefSeq" id="WP_082681615.1">
    <property type="nucleotide sequence ID" value="NZ_BMMH01000003.1"/>
</dbReference>